<gene>
    <name evidence="5" type="ORF">RV00_GL002019</name>
</gene>
<dbReference type="InterPro" id="IPR050500">
    <property type="entry name" value="Phos_Acetyltrans/Butyryltrans"/>
</dbReference>
<protein>
    <recommendedName>
        <fullName evidence="4">Phosphate acetyl/butaryl transferase domain-containing protein</fullName>
    </recommendedName>
</protein>
<dbReference type="Gene3D" id="3.40.718.10">
    <property type="entry name" value="Isopropylmalate Dehydrogenase"/>
    <property type="match status" value="1"/>
</dbReference>
<proteinExistence type="inferred from homology"/>
<evidence type="ECO:0000256" key="3">
    <source>
        <dbReference type="ARBA" id="ARBA00023315"/>
    </source>
</evidence>
<comment type="caution">
    <text evidence="5">The sequence shown here is derived from an EMBL/GenBank/DDBJ whole genome shotgun (WGS) entry which is preliminary data.</text>
</comment>
<dbReference type="EMBL" id="JXKM01000004">
    <property type="protein sequence ID" value="OJG35875.1"/>
    <property type="molecule type" value="Genomic_DNA"/>
</dbReference>
<dbReference type="STRING" id="319970.RV00_GL002019"/>
<organism evidence="5 6">
    <name type="scientific">Enterococcus devriesei</name>
    <dbReference type="NCBI Taxonomy" id="319970"/>
    <lineage>
        <taxon>Bacteria</taxon>
        <taxon>Bacillati</taxon>
        <taxon>Bacillota</taxon>
        <taxon>Bacilli</taxon>
        <taxon>Lactobacillales</taxon>
        <taxon>Enterococcaceae</taxon>
        <taxon>Enterococcus</taxon>
    </lineage>
</organism>
<dbReference type="PIRSF" id="PIRSF000428">
    <property type="entry name" value="P_Ac_trans"/>
    <property type="match status" value="1"/>
</dbReference>
<accession>A0A1L8SV52</accession>
<evidence type="ECO:0000256" key="1">
    <source>
        <dbReference type="ARBA" id="ARBA00005656"/>
    </source>
</evidence>
<name>A0A1L8SV52_9ENTE</name>
<dbReference type="PANTHER" id="PTHR43356">
    <property type="entry name" value="PHOSPHATE ACETYLTRANSFERASE"/>
    <property type="match status" value="1"/>
</dbReference>
<evidence type="ECO:0000259" key="4">
    <source>
        <dbReference type="Pfam" id="PF01515"/>
    </source>
</evidence>
<keyword evidence="3" id="KW-0012">Acyltransferase</keyword>
<sequence length="300" mass="32120">MTMMKKFDDLLANFSSEQKIRIGVVCANDEVSIQAVFNPMVRPFLAPILIGDEALISAALQRHQWSATIIPAMTEEECAAIGVAMVQGKEIDFLMKGHLQTRTFLKAVVDREKGIANRGLLSHVALNEIPAYHKLLLTTDGGMVTAPTKEEKKVLIKHGIEVMNKIGVEKPKVGLLAAAEKVNPKIASSVEAGEIMNELQAETPDCCWIDGPISLDLALSSDTAAIKRYESPVAGDADIVVGPDITTMNVLGKSLTILAGAKMAGLIMGASVPIVMVSRGSTEEEKAYSILIAMYCSKGA</sequence>
<feature type="domain" description="Phosphate acetyl/butaryl transferase" evidence="4">
    <location>
        <begin position="77"/>
        <end position="293"/>
    </location>
</feature>
<reference evidence="5 6" key="1">
    <citation type="submission" date="2014-12" db="EMBL/GenBank/DDBJ databases">
        <title>Draft genome sequences of 29 type strains of Enterococci.</title>
        <authorList>
            <person name="Zhong Z."/>
            <person name="Sun Z."/>
            <person name="Liu W."/>
            <person name="Zhang W."/>
            <person name="Zhang H."/>
        </authorList>
    </citation>
    <scope>NUCLEOTIDE SEQUENCE [LARGE SCALE GENOMIC DNA]</scope>
    <source>
        <strain evidence="5 6">DSM 22802</strain>
    </source>
</reference>
<keyword evidence="2" id="KW-0808">Transferase</keyword>
<evidence type="ECO:0000256" key="2">
    <source>
        <dbReference type="ARBA" id="ARBA00022679"/>
    </source>
</evidence>
<dbReference type="GO" id="GO:0016746">
    <property type="term" value="F:acyltransferase activity"/>
    <property type="evidence" value="ECO:0007669"/>
    <property type="project" value="UniProtKB-KW"/>
</dbReference>
<dbReference type="Pfam" id="PF01515">
    <property type="entry name" value="PTA_PTB"/>
    <property type="match status" value="1"/>
</dbReference>
<dbReference type="InterPro" id="IPR012147">
    <property type="entry name" value="P_Ac_Bu_trans"/>
</dbReference>
<dbReference type="PANTHER" id="PTHR43356:SF2">
    <property type="entry name" value="PHOSPHATE ACETYLTRANSFERASE"/>
    <property type="match status" value="1"/>
</dbReference>
<dbReference type="Proteomes" id="UP000183700">
    <property type="component" value="Unassembled WGS sequence"/>
</dbReference>
<evidence type="ECO:0000313" key="6">
    <source>
        <dbReference type="Proteomes" id="UP000183700"/>
    </source>
</evidence>
<evidence type="ECO:0000313" key="5">
    <source>
        <dbReference type="EMBL" id="OJG35875.1"/>
    </source>
</evidence>
<dbReference type="InterPro" id="IPR002505">
    <property type="entry name" value="PTA_PTB"/>
</dbReference>
<comment type="similarity">
    <text evidence="1">Belongs to the phosphate acetyltransferase and butyryltransferase family.</text>
</comment>
<dbReference type="AlphaFoldDB" id="A0A1L8SV52"/>
<keyword evidence="6" id="KW-1185">Reference proteome</keyword>
<dbReference type="SUPFAM" id="SSF53659">
    <property type="entry name" value="Isocitrate/Isopropylmalate dehydrogenase-like"/>
    <property type="match status" value="1"/>
</dbReference>